<protein>
    <recommendedName>
        <fullName evidence="1">Reverse transcriptase zinc-binding domain-containing protein</fullName>
    </recommendedName>
</protein>
<dbReference type="InterPro" id="IPR026960">
    <property type="entry name" value="RVT-Znf"/>
</dbReference>
<sequence length="170" mass="20193">ESCIRQSKLSQSRVVRWDNFSALQTWEQIICKKSEVVWSRSLWFTQGIPRCAFIVWLAVQNRLSTGDRMRTWGIQQACVLCGERDETRDHLFFACPYSYTVWDRLACRLVGRRINPDWQDMLQFIQTGAANQLDQVIIRLVFQLVVYHVWRERNKRIHQQGQLGTEQMIT</sequence>
<feature type="non-terminal residue" evidence="3">
    <location>
        <position position="170"/>
    </location>
</feature>
<evidence type="ECO:0000313" key="2">
    <source>
        <dbReference type="EMBL" id="CAG7906585.1"/>
    </source>
</evidence>
<dbReference type="EMBL" id="LS974620">
    <property type="protein sequence ID" value="CAG7906585.1"/>
    <property type="molecule type" value="Genomic_DNA"/>
</dbReference>
<dbReference type="Gramene" id="A04p14860.2_BraZ1">
    <property type="protein sequence ID" value="A04p14860.2_BraZ1.CDS"/>
    <property type="gene ID" value="A04g14860.2_BraZ1"/>
</dbReference>
<evidence type="ECO:0000313" key="3">
    <source>
        <dbReference type="EMBL" id="VDD12537.1"/>
    </source>
</evidence>
<dbReference type="EMBL" id="LR031576">
    <property type="protein sequence ID" value="VDD12537.1"/>
    <property type="molecule type" value="Genomic_DNA"/>
</dbReference>
<organism evidence="3">
    <name type="scientific">Brassica campestris</name>
    <name type="common">Field mustard</name>
    <dbReference type="NCBI Taxonomy" id="3711"/>
    <lineage>
        <taxon>Eukaryota</taxon>
        <taxon>Viridiplantae</taxon>
        <taxon>Streptophyta</taxon>
        <taxon>Embryophyta</taxon>
        <taxon>Tracheophyta</taxon>
        <taxon>Spermatophyta</taxon>
        <taxon>Magnoliopsida</taxon>
        <taxon>eudicotyledons</taxon>
        <taxon>Gunneridae</taxon>
        <taxon>Pentapetalae</taxon>
        <taxon>rosids</taxon>
        <taxon>malvids</taxon>
        <taxon>Brassicales</taxon>
        <taxon>Brassicaceae</taxon>
        <taxon>Brassiceae</taxon>
        <taxon>Brassica</taxon>
    </lineage>
</organism>
<feature type="domain" description="Reverse transcriptase zinc-binding" evidence="1">
    <location>
        <begin position="20"/>
        <end position="102"/>
    </location>
</feature>
<accession>A0A3P6C225</accession>
<gene>
    <name evidence="3" type="ORF">BRAA04T17013Z</name>
    <name evidence="2" type="ORF">BRAPAZ1V2_A04P14860.2</name>
</gene>
<dbReference type="AlphaFoldDB" id="A0A3P6C225"/>
<dbReference type="Pfam" id="PF13966">
    <property type="entry name" value="zf-RVT"/>
    <property type="match status" value="1"/>
</dbReference>
<dbReference type="PANTHER" id="PTHR33116:SF66">
    <property type="entry name" value="REVERSE TRANSCRIPTASE ZINC-BINDING DOMAIN-CONTAINING PROTEIN"/>
    <property type="match status" value="1"/>
</dbReference>
<reference evidence="3" key="1">
    <citation type="submission" date="2018-11" db="EMBL/GenBank/DDBJ databases">
        <authorList>
            <consortium name="Genoscope - CEA"/>
            <person name="William W."/>
        </authorList>
    </citation>
    <scope>NUCLEOTIDE SEQUENCE</scope>
</reference>
<proteinExistence type="predicted"/>
<evidence type="ECO:0000259" key="1">
    <source>
        <dbReference type="Pfam" id="PF13966"/>
    </source>
</evidence>
<name>A0A3P6C225_BRACM</name>
<dbReference type="Proteomes" id="UP000694005">
    <property type="component" value="Chromosome A04"/>
</dbReference>
<dbReference type="PANTHER" id="PTHR33116">
    <property type="entry name" value="REVERSE TRANSCRIPTASE ZINC-BINDING DOMAIN-CONTAINING PROTEIN-RELATED-RELATED"/>
    <property type="match status" value="1"/>
</dbReference>
<feature type="non-terminal residue" evidence="3">
    <location>
        <position position="1"/>
    </location>
</feature>